<evidence type="ECO:0000313" key="2">
    <source>
        <dbReference type="Proteomes" id="UP000288168"/>
    </source>
</evidence>
<sequence length="259" mass="29467">MPAITIFAAFDEAMPTRTNPIPKDVHAHISGPSTQASDAPKLGLRLRNFFVPLSTNMIRSHLKTSHLATWEETRRLLVEADVSDAAAPQLINPVDIAFAAYHPKEIYHLNQDTVRIAMLDYKRPGVIRFDKFTQACCTPDEFNQRIARLDDDNPTDFEGNAEILLKQAVNYASQYKTKYIAFFDWETLVLIYLENAEKRNGGNWCHIEIVTDRRQMRRALLGFLEAGYQSCGGMTRGGPVYPMPQIPSMQPTRHSDRIR</sequence>
<accession>A0A428PL78</accession>
<gene>
    <name evidence="1" type="ORF">CEP54_010215</name>
</gene>
<reference evidence="1 2" key="1">
    <citation type="submission" date="2017-06" db="EMBL/GenBank/DDBJ databases">
        <title>Comparative genomic analysis of Ambrosia Fusariam Clade fungi.</title>
        <authorList>
            <person name="Stajich J.E."/>
            <person name="Carrillo J."/>
            <person name="Kijimoto T."/>
            <person name="Eskalen A."/>
            <person name="O'Donnell K."/>
            <person name="Kasson M."/>
        </authorList>
    </citation>
    <scope>NUCLEOTIDE SEQUENCE [LARGE SCALE GENOMIC DNA]</scope>
    <source>
        <strain evidence="1 2">NRRL62584</strain>
    </source>
</reference>
<dbReference type="EMBL" id="NKCI01000118">
    <property type="protein sequence ID" value="RSL53802.1"/>
    <property type="molecule type" value="Genomic_DNA"/>
</dbReference>
<keyword evidence="2" id="KW-1185">Reference proteome</keyword>
<dbReference type="OrthoDB" id="5153746at2759"/>
<evidence type="ECO:0000313" key="1">
    <source>
        <dbReference type="EMBL" id="RSL53802.1"/>
    </source>
</evidence>
<protein>
    <submittedName>
        <fullName evidence="1">Uncharacterized protein</fullName>
    </submittedName>
</protein>
<dbReference type="Proteomes" id="UP000288168">
    <property type="component" value="Unassembled WGS sequence"/>
</dbReference>
<proteinExistence type="predicted"/>
<dbReference type="AlphaFoldDB" id="A0A428PL78"/>
<comment type="caution">
    <text evidence="1">The sequence shown here is derived from an EMBL/GenBank/DDBJ whole genome shotgun (WGS) entry which is preliminary data.</text>
</comment>
<name>A0A428PL78_9HYPO</name>
<organism evidence="1 2">
    <name type="scientific">Fusarium duplospermum</name>
    <dbReference type="NCBI Taxonomy" id="1325734"/>
    <lineage>
        <taxon>Eukaryota</taxon>
        <taxon>Fungi</taxon>
        <taxon>Dikarya</taxon>
        <taxon>Ascomycota</taxon>
        <taxon>Pezizomycotina</taxon>
        <taxon>Sordariomycetes</taxon>
        <taxon>Hypocreomycetidae</taxon>
        <taxon>Hypocreales</taxon>
        <taxon>Nectriaceae</taxon>
        <taxon>Fusarium</taxon>
        <taxon>Fusarium solani species complex</taxon>
    </lineage>
</organism>